<evidence type="ECO:0000313" key="2">
    <source>
        <dbReference type="EMBL" id="QNN52810.1"/>
    </source>
</evidence>
<gene>
    <name evidence="2" type="ORF">H9L09_20690</name>
</gene>
<feature type="transmembrane region" description="Helical" evidence="1">
    <location>
        <begin position="114"/>
        <end position="134"/>
    </location>
</feature>
<evidence type="ECO:0000256" key="1">
    <source>
        <dbReference type="SAM" id="Phobius"/>
    </source>
</evidence>
<keyword evidence="1" id="KW-1133">Transmembrane helix</keyword>
<dbReference type="Proteomes" id="UP000515947">
    <property type="component" value="Chromosome"/>
</dbReference>
<organism evidence="2 3">
    <name type="scientific">Nocardioides mesophilus</name>
    <dbReference type="NCBI Taxonomy" id="433659"/>
    <lineage>
        <taxon>Bacteria</taxon>
        <taxon>Bacillati</taxon>
        <taxon>Actinomycetota</taxon>
        <taxon>Actinomycetes</taxon>
        <taxon>Propionibacteriales</taxon>
        <taxon>Nocardioidaceae</taxon>
        <taxon>Nocardioides</taxon>
    </lineage>
</organism>
<evidence type="ECO:0000313" key="3">
    <source>
        <dbReference type="Proteomes" id="UP000515947"/>
    </source>
</evidence>
<dbReference type="EMBL" id="CP060713">
    <property type="protein sequence ID" value="QNN52810.1"/>
    <property type="molecule type" value="Genomic_DNA"/>
</dbReference>
<sequence>MPSYTHEAPPPSVVPTRTQLQVHAMRTLAGAALVVLAAALVHRAGHLDQQWQYVAIAAALLPQFAVDALAVGDEDRRSRLRTSRRPALVPLLAAGVLVVVAMTASISLAATASALVAAAGLAVAGAPATVVTPATRRPGAGRPSPR</sequence>
<feature type="transmembrane region" description="Helical" evidence="1">
    <location>
        <begin position="87"/>
        <end position="108"/>
    </location>
</feature>
<keyword evidence="1" id="KW-0472">Membrane</keyword>
<proteinExistence type="predicted"/>
<dbReference type="KEGG" id="nmes:H9L09_20690"/>
<name>A0A7G9RB35_9ACTN</name>
<dbReference type="AlphaFoldDB" id="A0A7G9RB35"/>
<reference evidence="2 3" key="1">
    <citation type="submission" date="2020-08" db="EMBL/GenBank/DDBJ databases">
        <title>Genome sequence of Nocardioides mesophilus KACC 16243T.</title>
        <authorList>
            <person name="Hyun D.-W."/>
            <person name="Bae J.-W."/>
        </authorList>
    </citation>
    <scope>NUCLEOTIDE SEQUENCE [LARGE SCALE GENOMIC DNA]</scope>
    <source>
        <strain evidence="2 3">KACC 16243</strain>
    </source>
</reference>
<keyword evidence="1" id="KW-0812">Transmembrane</keyword>
<keyword evidence="3" id="KW-1185">Reference proteome</keyword>
<protein>
    <submittedName>
        <fullName evidence="2">Uncharacterized protein</fullName>
    </submittedName>
</protein>
<dbReference type="RefSeq" id="WP_187578652.1">
    <property type="nucleotide sequence ID" value="NZ_CP060713.1"/>
</dbReference>
<feature type="transmembrane region" description="Helical" evidence="1">
    <location>
        <begin position="27"/>
        <end position="45"/>
    </location>
</feature>
<accession>A0A7G9RB35</accession>